<dbReference type="GeneID" id="40267103"/>
<dbReference type="Proteomes" id="UP000302218">
    <property type="component" value="Chromosome"/>
</dbReference>
<evidence type="ECO:0000256" key="1">
    <source>
        <dbReference type="SAM" id="Phobius"/>
    </source>
</evidence>
<dbReference type="EMBL" id="CP040330">
    <property type="protein sequence ID" value="QCS44047.1"/>
    <property type="molecule type" value="Genomic_DNA"/>
</dbReference>
<feature type="transmembrane region" description="Helical" evidence="1">
    <location>
        <begin position="132"/>
        <end position="155"/>
    </location>
</feature>
<name>A0A4P8WKI4_9EURY</name>
<accession>A0A4P8WKI4</accession>
<dbReference type="AlphaFoldDB" id="A0A4P8WKI4"/>
<reference evidence="3" key="1">
    <citation type="submission" date="2019-05" db="EMBL/GenBank/DDBJ databases">
        <title>Genome sequence and methylation pattern of the halophilic Archaeon Natrinema versiforme BOL5-4.</title>
        <authorList>
            <person name="DasSarma P."/>
            <person name="Anton B.P."/>
            <person name="DasSarma S.L."/>
            <person name="Martinez F.L."/>
            <person name="Guzman D."/>
            <person name="Roberts R.J."/>
            <person name="DasSarma S."/>
        </authorList>
    </citation>
    <scope>NUCLEOTIDE SEQUENCE [LARGE SCALE GENOMIC DNA]</scope>
    <source>
        <strain evidence="3">BOL5-4</strain>
    </source>
</reference>
<sequence length="158" mass="16268">MVDRPSAVTWSRSASASTAGRLCRYVQVGFFGGLAVLVAGFVVMGVVLSVASGAYEGLAVFALLLLIGGPFSLLYLLPLLEDRTAQSAVGDWMVRAGYDRLSLSRLATSVLVGALAGAVGATFIGLERGGDALVILLYVALLAGCFGAAFLALAVRRP</sequence>
<keyword evidence="1" id="KW-0812">Transmembrane</keyword>
<keyword evidence="1" id="KW-1133">Transmembrane helix</keyword>
<keyword evidence="1" id="KW-0472">Membrane</keyword>
<dbReference type="KEGG" id="nvr:FEJ81_17480"/>
<protein>
    <submittedName>
        <fullName evidence="2">Uncharacterized protein</fullName>
    </submittedName>
</protein>
<evidence type="ECO:0000313" key="3">
    <source>
        <dbReference type="Proteomes" id="UP000302218"/>
    </source>
</evidence>
<organism evidence="2 3">
    <name type="scientific">Natrinema versiforme</name>
    <dbReference type="NCBI Taxonomy" id="88724"/>
    <lineage>
        <taxon>Archaea</taxon>
        <taxon>Methanobacteriati</taxon>
        <taxon>Methanobacteriota</taxon>
        <taxon>Stenosarchaea group</taxon>
        <taxon>Halobacteria</taxon>
        <taxon>Halobacteriales</taxon>
        <taxon>Natrialbaceae</taxon>
        <taxon>Natrinema</taxon>
    </lineage>
</organism>
<evidence type="ECO:0000313" key="2">
    <source>
        <dbReference type="EMBL" id="QCS44047.1"/>
    </source>
</evidence>
<proteinExistence type="predicted"/>
<feature type="transmembrane region" description="Helical" evidence="1">
    <location>
        <begin position="57"/>
        <end position="77"/>
    </location>
</feature>
<feature type="transmembrane region" description="Helical" evidence="1">
    <location>
        <begin position="103"/>
        <end position="126"/>
    </location>
</feature>
<dbReference type="RefSeq" id="WP_138246495.1">
    <property type="nucleotide sequence ID" value="NZ_CP040330.1"/>
</dbReference>
<gene>
    <name evidence="2" type="ORF">FEJ81_17480</name>
</gene>
<feature type="transmembrane region" description="Helical" evidence="1">
    <location>
        <begin position="28"/>
        <end position="51"/>
    </location>
</feature>